<evidence type="ECO:0000259" key="11">
    <source>
        <dbReference type="PROSITE" id="PS50022"/>
    </source>
</evidence>
<dbReference type="PROSITE" id="PS50022">
    <property type="entry name" value="FA58C_3"/>
    <property type="match status" value="1"/>
</dbReference>
<dbReference type="CDD" id="cd00096">
    <property type="entry name" value="Ig"/>
    <property type="match status" value="1"/>
</dbReference>
<keyword evidence="3" id="KW-0732">Signal</keyword>
<reference evidence="13 14" key="1">
    <citation type="journal article" date="2018" name="Sci. Rep.">
        <title>Comparative analysis of the Pocillopora damicornis genome highlights role of immune system in coral evolution.</title>
        <authorList>
            <person name="Cunning R."/>
            <person name="Bay R.A."/>
            <person name="Gillette P."/>
            <person name="Baker A.C."/>
            <person name="Traylor-Knowles N."/>
        </authorList>
    </citation>
    <scope>NUCLEOTIDE SEQUENCE [LARGE SCALE GENOMIC DNA]</scope>
    <source>
        <strain evidence="13">RSMAS</strain>
        <tissue evidence="13">Whole animal</tissue>
    </source>
</reference>
<keyword evidence="2" id="KW-1003">Cell membrane</keyword>
<dbReference type="Pfam" id="PF13927">
    <property type="entry name" value="Ig_3"/>
    <property type="match status" value="2"/>
</dbReference>
<keyword evidence="10" id="KW-1133">Transmembrane helix</keyword>
<keyword evidence="4" id="KW-0677">Repeat</keyword>
<keyword evidence="7" id="KW-0325">Glycoprotein</keyword>
<evidence type="ECO:0000313" key="14">
    <source>
        <dbReference type="Proteomes" id="UP000275408"/>
    </source>
</evidence>
<feature type="domain" description="Ig-like" evidence="12">
    <location>
        <begin position="272"/>
        <end position="364"/>
    </location>
</feature>
<dbReference type="SUPFAM" id="SSF49785">
    <property type="entry name" value="Galactose-binding domain-like"/>
    <property type="match status" value="1"/>
</dbReference>
<evidence type="ECO:0000256" key="5">
    <source>
        <dbReference type="ARBA" id="ARBA00023136"/>
    </source>
</evidence>
<comment type="caution">
    <text evidence="13">The sequence shown here is derived from an EMBL/GenBank/DDBJ whole genome shotgun (WGS) entry which is preliminary data.</text>
</comment>
<keyword evidence="8" id="KW-0393">Immunoglobulin domain</keyword>
<evidence type="ECO:0000256" key="4">
    <source>
        <dbReference type="ARBA" id="ARBA00022737"/>
    </source>
</evidence>
<evidence type="ECO:0000256" key="10">
    <source>
        <dbReference type="SAM" id="Phobius"/>
    </source>
</evidence>
<dbReference type="Gene3D" id="2.60.120.260">
    <property type="entry name" value="Galactose-binding domain-like"/>
    <property type="match status" value="1"/>
</dbReference>
<feature type="domain" description="F5/8 type C" evidence="11">
    <location>
        <begin position="546"/>
        <end position="696"/>
    </location>
</feature>
<dbReference type="SMART" id="SM00409">
    <property type="entry name" value="IG"/>
    <property type="match status" value="3"/>
</dbReference>
<keyword evidence="10" id="KW-0812">Transmembrane</keyword>
<feature type="transmembrane region" description="Helical" evidence="10">
    <location>
        <begin position="21"/>
        <end position="39"/>
    </location>
</feature>
<feature type="region of interest" description="Disordered" evidence="9">
    <location>
        <begin position="227"/>
        <end position="271"/>
    </location>
</feature>
<evidence type="ECO:0000256" key="7">
    <source>
        <dbReference type="ARBA" id="ARBA00023180"/>
    </source>
</evidence>
<dbReference type="SMART" id="SM00231">
    <property type="entry name" value="FA58C"/>
    <property type="match status" value="1"/>
</dbReference>
<dbReference type="InterPro" id="IPR000421">
    <property type="entry name" value="FA58C"/>
</dbReference>
<dbReference type="Pfam" id="PF00754">
    <property type="entry name" value="F5_F8_type_C"/>
    <property type="match status" value="1"/>
</dbReference>
<dbReference type="InterPro" id="IPR008160">
    <property type="entry name" value="Collagen"/>
</dbReference>
<dbReference type="InterPro" id="IPR013098">
    <property type="entry name" value="Ig_I-set"/>
</dbReference>
<evidence type="ECO:0000256" key="9">
    <source>
        <dbReference type="SAM" id="MobiDB-lite"/>
    </source>
</evidence>
<dbReference type="OrthoDB" id="5988349at2759"/>
<dbReference type="InterPro" id="IPR003598">
    <property type="entry name" value="Ig_sub2"/>
</dbReference>
<feature type="domain" description="Ig-like" evidence="12">
    <location>
        <begin position="374"/>
        <end position="446"/>
    </location>
</feature>
<dbReference type="FunFam" id="2.60.40.10:FF:000005">
    <property type="entry name" value="Neuronal cell adhesion molecule"/>
    <property type="match status" value="1"/>
</dbReference>
<dbReference type="PANTHER" id="PTHR12231">
    <property type="entry name" value="CTX-RELATED TYPE I TRANSMEMBRANE PROTEIN"/>
    <property type="match status" value="1"/>
</dbReference>
<evidence type="ECO:0000256" key="8">
    <source>
        <dbReference type="ARBA" id="ARBA00023319"/>
    </source>
</evidence>
<dbReference type="Pfam" id="PF07679">
    <property type="entry name" value="I-set"/>
    <property type="match status" value="1"/>
</dbReference>
<dbReference type="InterPro" id="IPR007110">
    <property type="entry name" value="Ig-like_dom"/>
</dbReference>
<dbReference type="CDD" id="cd00057">
    <property type="entry name" value="FA58C"/>
    <property type="match status" value="1"/>
</dbReference>
<evidence type="ECO:0000256" key="6">
    <source>
        <dbReference type="ARBA" id="ARBA00023157"/>
    </source>
</evidence>
<evidence type="ECO:0000313" key="13">
    <source>
        <dbReference type="EMBL" id="RMX48405.1"/>
    </source>
</evidence>
<comment type="subcellular location">
    <subcellularLocation>
        <location evidence="1">Cell membrane</location>
    </subcellularLocation>
</comment>
<evidence type="ECO:0000259" key="12">
    <source>
        <dbReference type="PROSITE" id="PS50835"/>
    </source>
</evidence>
<dbReference type="STRING" id="46731.A0A3M6U3Z7"/>
<organism evidence="13 14">
    <name type="scientific">Pocillopora damicornis</name>
    <name type="common">Cauliflower coral</name>
    <name type="synonym">Millepora damicornis</name>
    <dbReference type="NCBI Taxonomy" id="46731"/>
    <lineage>
        <taxon>Eukaryota</taxon>
        <taxon>Metazoa</taxon>
        <taxon>Cnidaria</taxon>
        <taxon>Anthozoa</taxon>
        <taxon>Hexacorallia</taxon>
        <taxon>Scleractinia</taxon>
        <taxon>Astrocoeniina</taxon>
        <taxon>Pocilloporidae</taxon>
        <taxon>Pocillopora</taxon>
    </lineage>
</organism>
<accession>A0A3M6U3Z7</accession>
<proteinExistence type="predicted"/>
<dbReference type="GO" id="GO:0005886">
    <property type="term" value="C:plasma membrane"/>
    <property type="evidence" value="ECO:0007669"/>
    <property type="project" value="UniProtKB-SubCell"/>
</dbReference>
<dbReference type="PROSITE" id="PS50835">
    <property type="entry name" value="IG_LIKE"/>
    <property type="match status" value="3"/>
</dbReference>
<gene>
    <name evidence="13" type="ORF">pdam_00010978</name>
</gene>
<dbReference type="Proteomes" id="UP000275408">
    <property type="component" value="Unassembled WGS sequence"/>
</dbReference>
<dbReference type="Pfam" id="PF01391">
    <property type="entry name" value="Collagen"/>
    <property type="match status" value="1"/>
</dbReference>
<evidence type="ECO:0000256" key="3">
    <source>
        <dbReference type="ARBA" id="ARBA00022729"/>
    </source>
</evidence>
<feature type="domain" description="Ig-like" evidence="12">
    <location>
        <begin position="451"/>
        <end position="530"/>
    </location>
</feature>
<dbReference type="SUPFAM" id="SSF48726">
    <property type="entry name" value="Immunoglobulin"/>
    <property type="match status" value="3"/>
</dbReference>
<keyword evidence="14" id="KW-1185">Reference proteome</keyword>
<name>A0A3M6U3Z7_POCDA</name>
<dbReference type="InterPro" id="IPR003599">
    <property type="entry name" value="Ig_sub"/>
</dbReference>
<keyword evidence="6" id="KW-1015">Disulfide bond</keyword>
<evidence type="ECO:0000256" key="2">
    <source>
        <dbReference type="ARBA" id="ARBA00022475"/>
    </source>
</evidence>
<dbReference type="InterPro" id="IPR036179">
    <property type="entry name" value="Ig-like_dom_sf"/>
</dbReference>
<sequence length="699" mass="76840">MDCSEAQKNRSKNHGFSVSPGILFSAFCLLLYTAGYIRIELKLNNHDEQLEAFEKATAMLKHRMAKASMKGNLTLKSSKEVVNEAIYQRFKRETSADGPDDFPNPSFNFTDLPYNYTDLPFNLTEIFGNNSPFNYTDIFGNNSPFNYTDIFGENSPFNYTDIFGNGLPPFNFSAYMEEAMKEFTIGLQAMLQRSFNSCACSQGPPGPPGERGFMGPPGIRGEIGFKGDAGPPGTPGIKGDTGPQGTPGFKGDAGPRGNTGMKGEQGQTCSAPKVTISPRKLTVLKGTTASFRCSASGNPWPRVSWSRADGSLVNKNATVTSDGLITIPSVRLMDAGRYTCTAENIVRKIEETVDLVVQSSPEVSLSFGPSFVLEGKAITLPTCYANNSVPPAIFTWFKVDDNLNQDRAVPRNGQLSITNARMEDSGLYQCMASNSIGYHSAYTKLTVVTMPKFTVHPPAKLEATSNKTITVRCQATGQPKPFITWAKKGGELPKGRSNVSEDGTLQIWSPESDDSGRYTCTASLEQISVNVASVMELTVKIKKRVCEAIGVQNRYKVPDSRMTASSSFAGHFDASRGRLWNQRQGGSWEPKYPANVGKDWLQVDMGSMLSVCAVATQGNGWIYPDWVTAYKIKLSTDGNIWKFYQEDGVDKIFTGNTNANDVVKNFLSPFGVARYVRFYPVRYNTYPSLRVEIYVSKYI</sequence>
<dbReference type="EMBL" id="RCHS01002278">
    <property type="protein sequence ID" value="RMX48405.1"/>
    <property type="molecule type" value="Genomic_DNA"/>
</dbReference>
<evidence type="ECO:0000256" key="1">
    <source>
        <dbReference type="ARBA" id="ARBA00004236"/>
    </source>
</evidence>
<dbReference type="InterPro" id="IPR051170">
    <property type="entry name" value="Neural/epithelial_adhesion"/>
</dbReference>
<dbReference type="Gene3D" id="2.60.40.10">
    <property type="entry name" value="Immunoglobulins"/>
    <property type="match status" value="3"/>
</dbReference>
<dbReference type="PROSITE" id="PS01285">
    <property type="entry name" value="FA58C_1"/>
    <property type="match status" value="1"/>
</dbReference>
<dbReference type="InterPro" id="IPR013783">
    <property type="entry name" value="Ig-like_fold"/>
</dbReference>
<keyword evidence="5 10" id="KW-0472">Membrane</keyword>
<dbReference type="InterPro" id="IPR008979">
    <property type="entry name" value="Galactose-bd-like_sf"/>
</dbReference>
<dbReference type="PANTHER" id="PTHR12231:SF253">
    <property type="entry name" value="DPR-INTERACTING PROTEIN ETA, ISOFORM B-RELATED"/>
    <property type="match status" value="1"/>
</dbReference>
<dbReference type="AlphaFoldDB" id="A0A3M6U3Z7"/>
<protein>
    <submittedName>
        <fullName evidence="13">Uncharacterized protein</fullName>
    </submittedName>
</protein>
<dbReference type="SMART" id="SM00408">
    <property type="entry name" value="IGc2"/>
    <property type="match status" value="3"/>
</dbReference>